<dbReference type="Gene3D" id="1.20.5.100">
    <property type="entry name" value="Cytochrome c1, transmembrane anchor, C-terminal"/>
    <property type="match status" value="1"/>
</dbReference>
<dbReference type="AlphaFoldDB" id="A0AAW8R261"/>
<dbReference type="Pfam" id="PF14814">
    <property type="entry name" value="UB2H"/>
    <property type="match status" value="1"/>
</dbReference>
<evidence type="ECO:0000256" key="25">
    <source>
        <dbReference type="SAM" id="Coils"/>
    </source>
</evidence>
<dbReference type="GO" id="GO:0005886">
    <property type="term" value="C:plasma membrane"/>
    <property type="evidence" value="ECO:0007669"/>
    <property type="project" value="UniProtKB-SubCell"/>
</dbReference>
<dbReference type="PANTHER" id="PTHR32282">
    <property type="entry name" value="BINDING PROTEIN TRANSPEPTIDASE, PUTATIVE-RELATED"/>
    <property type="match status" value="1"/>
</dbReference>
<keyword evidence="18 23" id="KW-0961">Cell wall biogenesis/degradation</keyword>
<evidence type="ECO:0000256" key="12">
    <source>
        <dbReference type="ARBA" id="ARBA00022801"/>
    </source>
</evidence>
<name>A0AAW8R261_9ALTE</name>
<evidence type="ECO:0000256" key="9">
    <source>
        <dbReference type="ARBA" id="ARBA00022670"/>
    </source>
</evidence>
<evidence type="ECO:0000256" key="13">
    <source>
        <dbReference type="ARBA" id="ARBA00022960"/>
    </source>
</evidence>
<evidence type="ECO:0000256" key="18">
    <source>
        <dbReference type="ARBA" id="ARBA00023316"/>
    </source>
</evidence>
<dbReference type="SUPFAM" id="SSF56601">
    <property type="entry name" value="beta-lactamase/transpeptidase-like"/>
    <property type="match status" value="1"/>
</dbReference>
<comment type="pathway">
    <text evidence="3 23">Cell wall biogenesis; peptidoglycan biosynthesis.</text>
</comment>
<evidence type="ECO:0000256" key="7">
    <source>
        <dbReference type="ARBA" id="ARBA00022475"/>
    </source>
</evidence>
<dbReference type="InterPro" id="IPR036950">
    <property type="entry name" value="PBP_transglycosylase"/>
</dbReference>
<dbReference type="GO" id="GO:0008658">
    <property type="term" value="F:penicillin binding"/>
    <property type="evidence" value="ECO:0007669"/>
    <property type="project" value="UniProtKB-UniRule"/>
</dbReference>
<evidence type="ECO:0000256" key="15">
    <source>
        <dbReference type="ARBA" id="ARBA00023136"/>
    </source>
</evidence>
<evidence type="ECO:0000256" key="1">
    <source>
        <dbReference type="ARBA" id="ARBA00002624"/>
    </source>
</evidence>
<evidence type="ECO:0000259" key="27">
    <source>
        <dbReference type="Pfam" id="PF00905"/>
    </source>
</evidence>
<comment type="similarity">
    <text evidence="5 23">In the N-terminal section; belongs to the glycosyltransferase 51 family.</text>
</comment>
<evidence type="ECO:0000256" key="26">
    <source>
        <dbReference type="SAM" id="Phobius"/>
    </source>
</evidence>
<keyword evidence="16" id="KW-0046">Antibiotic resistance</keyword>
<comment type="function">
    <text evidence="1 23">Cell wall formation. Synthesis of cross-linked peptidoglycan from the lipid intermediates. The enzyme has a penicillin-insensitive transglycosylase N-terminal domain (formation of linear glycan strands) and a penicillin-sensitive transpeptidase C-terminal domain (cross-linking of the peptide subunits).</text>
</comment>
<feature type="domain" description="Glycosyl transferase family 51" evidence="28">
    <location>
        <begin position="165"/>
        <end position="333"/>
    </location>
</feature>
<evidence type="ECO:0000259" key="29">
    <source>
        <dbReference type="Pfam" id="PF14814"/>
    </source>
</evidence>
<feature type="active site" description="Acyl-ester intermediate; for transpeptidase activity" evidence="24">
    <location>
        <position position="466"/>
    </location>
</feature>
<dbReference type="GO" id="GO:0006508">
    <property type="term" value="P:proteolysis"/>
    <property type="evidence" value="ECO:0007669"/>
    <property type="project" value="UniProtKB-KW"/>
</dbReference>
<keyword evidence="15 26" id="KW-0472">Membrane</keyword>
<evidence type="ECO:0000256" key="17">
    <source>
        <dbReference type="ARBA" id="ARBA00023268"/>
    </source>
</evidence>
<dbReference type="InterPro" id="IPR012338">
    <property type="entry name" value="Beta-lactam/transpept-like"/>
</dbReference>
<dbReference type="GO" id="GO:0030288">
    <property type="term" value="C:outer membrane-bounded periplasmic space"/>
    <property type="evidence" value="ECO:0007669"/>
    <property type="project" value="TreeGrafter"/>
</dbReference>
<feature type="active site" description="Proton donor; for transglycosylase activity" evidence="24">
    <location>
        <position position="188"/>
    </location>
</feature>
<dbReference type="NCBIfam" id="TIGR02071">
    <property type="entry name" value="PBP_1b"/>
    <property type="match status" value="1"/>
</dbReference>
<dbReference type="GO" id="GO:0009002">
    <property type="term" value="F:serine-type D-Ala-D-Ala carboxypeptidase activity"/>
    <property type="evidence" value="ECO:0007669"/>
    <property type="project" value="UniProtKB-EC"/>
</dbReference>
<evidence type="ECO:0000256" key="22">
    <source>
        <dbReference type="NCBIfam" id="TIGR02071"/>
    </source>
</evidence>
<keyword evidence="7" id="KW-1003">Cell membrane</keyword>
<evidence type="ECO:0000256" key="8">
    <source>
        <dbReference type="ARBA" id="ARBA00022645"/>
    </source>
</evidence>
<dbReference type="GO" id="GO:0071555">
    <property type="term" value="P:cell wall organization"/>
    <property type="evidence" value="ECO:0007669"/>
    <property type="project" value="UniProtKB-UniRule"/>
</dbReference>
<dbReference type="Pfam" id="PF00912">
    <property type="entry name" value="Transgly"/>
    <property type="match status" value="1"/>
</dbReference>
<evidence type="ECO:0000256" key="2">
    <source>
        <dbReference type="ARBA" id="ARBA00004236"/>
    </source>
</evidence>
<dbReference type="GO" id="GO:0009274">
    <property type="term" value="C:peptidoglycan-based cell wall"/>
    <property type="evidence" value="ECO:0007669"/>
    <property type="project" value="UniProtKB-UniRule"/>
</dbReference>
<keyword evidence="13 23" id="KW-0133">Cell shape</keyword>
<evidence type="ECO:0000313" key="30">
    <source>
        <dbReference type="EMBL" id="MDT0582291.1"/>
    </source>
</evidence>
<keyword evidence="14 23" id="KW-0573">Peptidoglycan synthesis</keyword>
<dbReference type="Gene3D" id="3.30.2060.10">
    <property type="entry name" value="Penicillin-binding protein 1b domain"/>
    <property type="match status" value="1"/>
</dbReference>
<keyword evidence="26" id="KW-0812">Transmembrane</keyword>
<evidence type="ECO:0000256" key="19">
    <source>
        <dbReference type="ARBA" id="ARBA00032454"/>
    </source>
</evidence>
<evidence type="ECO:0000256" key="24">
    <source>
        <dbReference type="PIRSR" id="PIRSR002799-1"/>
    </source>
</evidence>
<evidence type="ECO:0000256" key="10">
    <source>
        <dbReference type="ARBA" id="ARBA00022676"/>
    </source>
</evidence>
<keyword evidence="17" id="KW-0511">Multifunctional enzyme</keyword>
<evidence type="ECO:0000256" key="14">
    <source>
        <dbReference type="ARBA" id="ARBA00022984"/>
    </source>
</evidence>
<dbReference type="PANTHER" id="PTHR32282:SF11">
    <property type="entry name" value="PENICILLIN-BINDING PROTEIN 1B"/>
    <property type="match status" value="1"/>
</dbReference>
<reference evidence="30 31" key="1">
    <citation type="submission" date="2023-09" db="EMBL/GenBank/DDBJ databases">
        <authorList>
            <person name="Rey-Velasco X."/>
        </authorList>
    </citation>
    <scope>NUCLEOTIDE SEQUENCE [LARGE SCALE GENOMIC DNA]</scope>
    <source>
        <strain evidence="30 31">W409</strain>
    </source>
</reference>
<dbReference type="InterPro" id="IPR050396">
    <property type="entry name" value="Glycosyltr_51/Transpeptidase"/>
</dbReference>
<dbReference type="RefSeq" id="WP_311361058.1">
    <property type="nucleotide sequence ID" value="NZ_JAVRIE010000002.1"/>
</dbReference>
<comment type="catalytic activity">
    <reaction evidence="20">
        <text>Preferential cleavage: (Ac)2-L-Lys-D-Ala-|-D-Ala. Also transpeptidation of peptidyl-alanyl moieties that are N-acyl substituents of D-alanine.</text>
        <dbReference type="EC" id="3.4.16.4"/>
    </reaction>
</comment>
<evidence type="ECO:0000256" key="6">
    <source>
        <dbReference type="ARBA" id="ARBA00018637"/>
    </source>
</evidence>
<accession>A0AAW8R261</accession>
<evidence type="ECO:0000256" key="23">
    <source>
        <dbReference type="PIRNR" id="PIRNR002799"/>
    </source>
</evidence>
<evidence type="ECO:0000256" key="4">
    <source>
        <dbReference type="ARBA" id="ARBA00007090"/>
    </source>
</evidence>
<dbReference type="Proteomes" id="UP001249020">
    <property type="component" value="Unassembled WGS sequence"/>
</dbReference>
<dbReference type="PIRSF" id="PIRSF002799">
    <property type="entry name" value="PBP_1b"/>
    <property type="match status" value="1"/>
</dbReference>
<gene>
    <name evidence="30" type="primary">mrcB</name>
    <name evidence="30" type="ORF">RM544_07055</name>
</gene>
<sequence length="776" mass="87073">MKIKEIPLLPFRWLKRHFWKLFIVSFAALAAYFVYIDAQVKHRFDGNKWQVPAQIFARPLVLQEKLEISKAEVMDELRLLGYRKVATAKSTGEYHVHADQLRIKRRSFHYPQGFEPERDIRIVWEGSRISTIQFMSDGDSNGRNRQVAMTRLEPWLVSRLVKGLDEDRMLVGADDIPPLLQQALVIVEDRDFYEHHGIAPTSILRAFFANITAGRTVQGGSTLTQQLAKNFFLTRERSYVRKAKEAVMALVIDFRYSKEQILNAYINEVFLGQNGAVAVHGFGLASHFYFDKPLPELSVPEIATLVGLVKGPSYYEPNKYSERALERRNLVLRLLFEANEIDRSDYEGYVSTPLNINSSKSLASGKHPAFMDKVRDELYQVVNRPSERLSGVKVYTTLDINAQRRAEAALQEKVKEISEQRKQTELEAAMVVSDIRSGEIRAIVGGKNTSFSGFNRALNAYRPIGSLVKPAVYLTALEDSSNYNLATMLEDTPVKMRSTGGKYWEPLNADKQFRGQVALIEALSKSYNVPTVRLGMALGLDEVAYTINRLGVEKDIELVPALTLGAIDLSPLQVNQMYQTIANNGVFNELHSLTAVTSNENALLYLRDVDSENRIDESATYLINYALHKVTLEGTGKAIRQNFPTVNMAGKTGTTNDYRDSWFAGFDRNLVSSVWMGADENSPVNLSGASGAMQIYIAFQHRQSPKNLSRRFPQGLGIAHFDASTGELSAPGCGEIISVPAILSALPSHSMPCNGKQAPAKVKEKKRSLWDRLFGE</sequence>
<comment type="subcellular location">
    <subcellularLocation>
        <location evidence="2">Cell membrane</location>
    </subcellularLocation>
</comment>
<dbReference type="GO" id="GO:0008955">
    <property type="term" value="F:peptidoglycan glycosyltransferase activity"/>
    <property type="evidence" value="ECO:0007669"/>
    <property type="project" value="UniProtKB-UniRule"/>
</dbReference>
<feature type="coiled-coil region" evidence="25">
    <location>
        <begin position="400"/>
        <end position="427"/>
    </location>
</feature>
<evidence type="ECO:0000259" key="28">
    <source>
        <dbReference type="Pfam" id="PF00912"/>
    </source>
</evidence>
<comment type="catalytic activity">
    <reaction evidence="21">
        <text>[GlcNAc-(1-&gt;4)-Mur2Ac(oyl-L-Ala-gamma-D-Glu-L-Lys-D-Ala-D-Ala)](n)-di-trans,octa-cis-undecaprenyl diphosphate + beta-D-GlcNAc-(1-&gt;4)-Mur2Ac(oyl-L-Ala-gamma-D-Glu-L-Lys-D-Ala-D-Ala)-di-trans,octa-cis-undecaprenyl diphosphate = [GlcNAc-(1-&gt;4)-Mur2Ac(oyl-L-Ala-gamma-D-Glu-L-Lys-D-Ala-D-Ala)](n+1)-di-trans,octa-cis-undecaprenyl diphosphate + di-trans,octa-cis-undecaprenyl diphosphate + H(+)</text>
        <dbReference type="Rhea" id="RHEA:23708"/>
        <dbReference type="Rhea" id="RHEA-COMP:9602"/>
        <dbReference type="Rhea" id="RHEA-COMP:9603"/>
        <dbReference type="ChEBI" id="CHEBI:15378"/>
        <dbReference type="ChEBI" id="CHEBI:58405"/>
        <dbReference type="ChEBI" id="CHEBI:60033"/>
        <dbReference type="ChEBI" id="CHEBI:78435"/>
        <dbReference type="EC" id="2.4.99.28"/>
    </reaction>
</comment>
<evidence type="ECO:0000313" key="31">
    <source>
        <dbReference type="Proteomes" id="UP001249020"/>
    </source>
</evidence>
<dbReference type="Gene3D" id="3.40.710.10">
    <property type="entry name" value="DD-peptidase/beta-lactamase superfamily"/>
    <property type="match status" value="1"/>
</dbReference>
<dbReference type="SUPFAM" id="SSF53955">
    <property type="entry name" value="Lysozyme-like"/>
    <property type="match status" value="1"/>
</dbReference>
<dbReference type="InterPro" id="IPR001264">
    <property type="entry name" value="Glyco_trans_51"/>
</dbReference>
<evidence type="ECO:0000256" key="20">
    <source>
        <dbReference type="ARBA" id="ARBA00034000"/>
    </source>
</evidence>
<evidence type="ECO:0000256" key="11">
    <source>
        <dbReference type="ARBA" id="ARBA00022679"/>
    </source>
</evidence>
<keyword evidence="10 23" id="KW-0328">Glycosyltransferase</keyword>
<feature type="domain" description="Bifunctional transglycosylase second" evidence="29">
    <location>
        <begin position="65"/>
        <end position="139"/>
    </location>
</feature>
<dbReference type="GO" id="GO:0008360">
    <property type="term" value="P:regulation of cell shape"/>
    <property type="evidence" value="ECO:0007669"/>
    <property type="project" value="UniProtKB-UniRule"/>
</dbReference>
<dbReference type="InterPro" id="IPR028166">
    <property type="entry name" value="UB2H"/>
</dbReference>
<dbReference type="Gene3D" id="1.10.3810.10">
    <property type="entry name" value="Biosynthetic peptidoglycan transglycosylase-like"/>
    <property type="match status" value="1"/>
</dbReference>
<dbReference type="EMBL" id="JAVRIE010000002">
    <property type="protein sequence ID" value="MDT0582291.1"/>
    <property type="molecule type" value="Genomic_DNA"/>
</dbReference>
<evidence type="ECO:0000256" key="16">
    <source>
        <dbReference type="ARBA" id="ARBA00023251"/>
    </source>
</evidence>
<dbReference type="GO" id="GO:0046677">
    <property type="term" value="P:response to antibiotic"/>
    <property type="evidence" value="ECO:0007669"/>
    <property type="project" value="UniProtKB-UniRule"/>
</dbReference>
<dbReference type="GO" id="GO:0009252">
    <property type="term" value="P:peptidoglycan biosynthetic process"/>
    <property type="evidence" value="ECO:0007669"/>
    <property type="project" value="UniProtKB-UniRule"/>
</dbReference>
<dbReference type="InterPro" id="IPR001460">
    <property type="entry name" value="PCN-bd_Tpept"/>
</dbReference>
<keyword evidence="8" id="KW-0121">Carboxypeptidase</keyword>
<evidence type="ECO:0000256" key="21">
    <source>
        <dbReference type="ARBA" id="ARBA00049902"/>
    </source>
</evidence>
<keyword evidence="25" id="KW-0175">Coiled coil</keyword>
<keyword evidence="9" id="KW-0645">Protease</keyword>
<dbReference type="InterPro" id="IPR011813">
    <property type="entry name" value="PBP_1b"/>
</dbReference>
<feature type="transmembrane region" description="Helical" evidence="26">
    <location>
        <begin position="21"/>
        <end position="38"/>
    </location>
</feature>
<keyword evidence="12" id="KW-0378">Hydrolase</keyword>
<comment type="caution">
    <text evidence="30">The sequence shown here is derived from an EMBL/GenBank/DDBJ whole genome shotgun (WGS) entry which is preliminary data.</text>
</comment>
<keyword evidence="11 23" id="KW-0808">Transferase</keyword>
<evidence type="ECO:0000256" key="3">
    <source>
        <dbReference type="ARBA" id="ARBA00004752"/>
    </source>
</evidence>
<keyword evidence="26" id="KW-1133">Transmembrane helix</keyword>
<protein>
    <recommendedName>
        <fullName evidence="6 22">Penicillin-binding protein 1B</fullName>
        <shortName evidence="23">PBP-1b</shortName>
        <shortName evidence="23">PBP1b</shortName>
    </recommendedName>
    <alternativeName>
        <fullName evidence="19 23">Murein polymerase</fullName>
    </alternativeName>
</protein>
<dbReference type="InterPro" id="IPR023346">
    <property type="entry name" value="Lysozyme-like_dom_sf"/>
</dbReference>
<proteinExistence type="inferred from homology"/>
<comment type="similarity">
    <text evidence="4 23">In the C-terminal section; belongs to the transpeptidase family.</text>
</comment>
<evidence type="ECO:0000256" key="5">
    <source>
        <dbReference type="ARBA" id="ARBA00007739"/>
    </source>
</evidence>
<organism evidence="30 31">
    <name type="scientific">Brumicola blandensis</name>
    <dbReference type="NCBI Taxonomy" id="3075611"/>
    <lineage>
        <taxon>Bacteria</taxon>
        <taxon>Pseudomonadati</taxon>
        <taxon>Pseudomonadota</taxon>
        <taxon>Gammaproteobacteria</taxon>
        <taxon>Alteromonadales</taxon>
        <taxon>Alteromonadaceae</taxon>
        <taxon>Brumicola</taxon>
    </lineage>
</organism>
<feature type="domain" description="Penicillin-binding protein transpeptidase" evidence="27">
    <location>
        <begin position="429"/>
        <end position="668"/>
    </location>
</feature>
<keyword evidence="31" id="KW-1185">Reference proteome</keyword>
<dbReference type="Pfam" id="PF00905">
    <property type="entry name" value="Transpeptidase"/>
    <property type="match status" value="1"/>
</dbReference>